<sequence>MIAYRPIAPLTVGSGRLGAALVAMVVAAFCGTAAFSLDEAGASSQTQQGLQTQQGTQ</sequence>
<gene>
    <name evidence="2" type="ORF">ABRP34_02160</name>
</gene>
<proteinExistence type="predicted"/>
<protein>
    <submittedName>
        <fullName evidence="2">Uncharacterized protein</fullName>
    </submittedName>
</protein>
<organism evidence="2">
    <name type="scientific">Arthrobacter sp. K5</name>
    <dbReference type="NCBI Taxonomy" id="2839623"/>
    <lineage>
        <taxon>Bacteria</taxon>
        <taxon>Bacillati</taxon>
        <taxon>Actinomycetota</taxon>
        <taxon>Actinomycetes</taxon>
        <taxon>Micrococcales</taxon>
        <taxon>Micrococcaceae</taxon>
        <taxon>Arthrobacter</taxon>
    </lineage>
</organism>
<dbReference type="AlphaFoldDB" id="A0AAU8EQU3"/>
<dbReference type="EMBL" id="CP159279">
    <property type="protein sequence ID" value="XCH11842.1"/>
    <property type="molecule type" value="Genomic_DNA"/>
</dbReference>
<keyword evidence="1" id="KW-0812">Transmembrane</keyword>
<reference evidence="2" key="1">
    <citation type="submission" date="2024-06" db="EMBL/GenBank/DDBJ databases">
        <title>Biodegradation of dimethachlon by Arthrobacter sp. K5: mechanistic insights and ecological implications.</title>
        <authorList>
            <person name="Hu S."/>
            <person name="Lu P."/>
        </authorList>
    </citation>
    <scope>NUCLEOTIDE SEQUENCE</scope>
    <source>
        <strain evidence="2">K5</strain>
    </source>
</reference>
<feature type="transmembrane region" description="Helical" evidence="1">
    <location>
        <begin position="17"/>
        <end position="37"/>
    </location>
</feature>
<accession>A0AAU8EQU3</accession>
<evidence type="ECO:0000256" key="1">
    <source>
        <dbReference type="SAM" id="Phobius"/>
    </source>
</evidence>
<keyword evidence="1" id="KW-0472">Membrane</keyword>
<dbReference type="RefSeq" id="WP_353712092.1">
    <property type="nucleotide sequence ID" value="NZ_CP159279.1"/>
</dbReference>
<name>A0AAU8EQU3_9MICC</name>
<evidence type="ECO:0000313" key="2">
    <source>
        <dbReference type="EMBL" id="XCH11842.1"/>
    </source>
</evidence>
<keyword evidence="1" id="KW-1133">Transmembrane helix</keyword>